<evidence type="ECO:0000256" key="7">
    <source>
        <dbReference type="ARBA" id="ARBA00023010"/>
    </source>
</evidence>
<name>A0AA42BM12_9ALTE</name>
<dbReference type="InterPro" id="IPR001901">
    <property type="entry name" value="Translocase_SecE/Sec61-g"/>
</dbReference>
<dbReference type="HAMAP" id="MF_00422">
    <property type="entry name" value="SecE"/>
    <property type="match status" value="1"/>
</dbReference>
<feature type="transmembrane region" description="Helical" evidence="9">
    <location>
        <begin position="88"/>
        <end position="109"/>
    </location>
</feature>
<evidence type="ECO:0000313" key="11">
    <source>
        <dbReference type="Proteomes" id="UP001165413"/>
    </source>
</evidence>
<accession>A0AA42BM12</accession>
<comment type="subcellular location">
    <subcellularLocation>
        <location evidence="1">Membrane</location>
    </subcellularLocation>
</comment>
<dbReference type="PANTHER" id="PTHR33910:SF1">
    <property type="entry name" value="PROTEIN TRANSLOCASE SUBUNIT SECE"/>
    <property type="match status" value="1"/>
</dbReference>
<comment type="caution">
    <text evidence="9">Lacks conserved residue(s) required for the propagation of feature annotation.</text>
</comment>
<evidence type="ECO:0000256" key="4">
    <source>
        <dbReference type="ARBA" id="ARBA00022692"/>
    </source>
</evidence>
<feature type="transmembrane region" description="Helical" evidence="9">
    <location>
        <begin position="40"/>
        <end position="58"/>
    </location>
</feature>
<protein>
    <recommendedName>
        <fullName evidence="9">Protein translocase subunit SecE</fullName>
    </recommendedName>
</protein>
<comment type="caution">
    <text evidence="10">The sequence shown here is derived from an EMBL/GenBank/DDBJ whole genome shotgun (WGS) entry which is preliminary data.</text>
</comment>
<dbReference type="NCBIfam" id="TIGR00964">
    <property type="entry name" value="secE_bact"/>
    <property type="match status" value="1"/>
</dbReference>
<evidence type="ECO:0000256" key="9">
    <source>
        <dbReference type="HAMAP-Rule" id="MF_00422"/>
    </source>
</evidence>
<keyword evidence="5 9" id="KW-0653">Protein transport</keyword>
<proteinExistence type="inferred from homology"/>
<sequence length="125" mass="13513">MSENVEKSSNGLDTAKWLVVFILLSGLVAANHYYAEISVLYRALAALATVVIAGFIAATTDKGSRFLTYAKDSRTEVRKVVWPNRQEATQTTLIVLAATLVMALVLWGIDGILVRLVGFITGIGI</sequence>
<dbReference type="GO" id="GO:0006605">
    <property type="term" value="P:protein targeting"/>
    <property type="evidence" value="ECO:0007669"/>
    <property type="project" value="UniProtKB-UniRule"/>
</dbReference>
<dbReference type="GO" id="GO:0005886">
    <property type="term" value="C:plasma membrane"/>
    <property type="evidence" value="ECO:0007669"/>
    <property type="project" value="UniProtKB-UniRule"/>
</dbReference>
<dbReference type="Gene3D" id="1.20.5.1030">
    <property type="entry name" value="Preprotein translocase secy subunit"/>
    <property type="match status" value="1"/>
</dbReference>
<evidence type="ECO:0000256" key="2">
    <source>
        <dbReference type="ARBA" id="ARBA00022448"/>
    </source>
</evidence>
<keyword evidence="8 9" id="KW-0472">Membrane</keyword>
<dbReference type="AlphaFoldDB" id="A0AA42BM12"/>
<dbReference type="NCBIfam" id="NF004372">
    <property type="entry name" value="PRK05740.1-2"/>
    <property type="match status" value="1"/>
</dbReference>
<keyword evidence="2 9" id="KW-0813">Transport</keyword>
<gene>
    <name evidence="9 10" type="primary">secE</name>
    <name evidence="10" type="ORF">NLF92_04165</name>
</gene>
<dbReference type="EMBL" id="JANATA010000005">
    <property type="protein sequence ID" value="MCP3428137.1"/>
    <property type="molecule type" value="Genomic_DNA"/>
</dbReference>
<keyword evidence="7 9" id="KW-0811">Translocation</keyword>
<evidence type="ECO:0000313" key="10">
    <source>
        <dbReference type="EMBL" id="MCP3428137.1"/>
    </source>
</evidence>
<dbReference type="InterPro" id="IPR005807">
    <property type="entry name" value="SecE_bac"/>
</dbReference>
<comment type="function">
    <text evidence="9">Essential subunit of the Sec protein translocation channel SecYEG. Clamps together the 2 halves of SecY. May contact the channel plug during translocation.</text>
</comment>
<keyword evidence="6 9" id="KW-1133">Transmembrane helix</keyword>
<dbReference type="Pfam" id="PF00584">
    <property type="entry name" value="SecE"/>
    <property type="match status" value="1"/>
</dbReference>
<dbReference type="Proteomes" id="UP001165413">
    <property type="component" value="Unassembled WGS sequence"/>
</dbReference>
<evidence type="ECO:0000256" key="8">
    <source>
        <dbReference type="ARBA" id="ARBA00023136"/>
    </source>
</evidence>
<keyword evidence="11" id="KW-1185">Reference proteome</keyword>
<evidence type="ECO:0000256" key="3">
    <source>
        <dbReference type="ARBA" id="ARBA00022475"/>
    </source>
</evidence>
<dbReference type="RefSeq" id="WP_254099204.1">
    <property type="nucleotide sequence ID" value="NZ_JANATA010000005.1"/>
</dbReference>
<dbReference type="InterPro" id="IPR038379">
    <property type="entry name" value="SecE_sf"/>
</dbReference>
<dbReference type="PRINTS" id="PR01650">
    <property type="entry name" value="SECETRNLCASE"/>
</dbReference>
<reference evidence="10" key="1">
    <citation type="submission" date="2022-07" db="EMBL/GenBank/DDBJ databases">
        <title>Characterization of the Novel Bacterium Alteromonas immobilis LMIT006 and Alteromonas gregis LMIT007.</title>
        <authorList>
            <person name="Lin X."/>
        </authorList>
    </citation>
    <scope>NUCLEOTIDE SEQUENCE</scope>
    <source>
        <strain evidence="10">LMIT007</strain>
    </source>
</reference>
<dbReference type="GO" id="GO:0008320">
    <property type="term" value="F:protein transmembrane transporter activity"/>
    <property type="evidence" value="ECO:0007669"/>
    <property type="project" value="UniProtKB-UniRule"/>
</dbReference>
<evidence type="ECO:0000256" key="5">
    <source>
        <dbReference type="ARBA" id="ARBA00022927"/>
    </source>
</evidence>
<organism evidence="10 11">
    <name type="scientific">Opacimonas viscosa</name>
    <dbReference type="NCBI Taxonomy" id="2961944"/>
    <lineage>
        <taxon>Bacteria</taxon>
        <taxon>Pseudomonadati</taxon>
        <taxon>Pseudomonadota</taxon>
        <taxon>Gammaproteobacteria</taxon>
        <taxon>Alteromonadales</taxon>
        <taxon>Alteromonadaceae</taxon>
        <taxon>Opacimonas</taxon>
    </lineage>
</organism>
<dbReference type="PANTHER" id="PTHR33910">
    <property type="entry name" value="PROTEIN TRANSLOCASE SUBUNIT SECE"/>
    <property type="match status" value="1"/>
</dbReference>
<dbReference type="GO" id="GO:0065002">
    <property type="term" value="P:intracellular protein transmembrane transport"/>
    <property type="evidence" value="ECO:0007669"/>
    <property type="project" value="UniProtKB-UniRule"/>
</dbReference>
<evidence type="ECO:0000256" key="1">
    <source>
        <dbReference type="ARBA" id="ARBA00004370"/>
    </source>
</evidence>
<dbReference type="GO" id="GO:0043952">
    <property type="term" value="P:protein transport by the Sec complex"/>
    <property type="evidence" value="ECO:0007669"/>
    <property type="project" value="UniProtKB-UniRule"/>
</dbReference>
<keyword evidence="3 9" id="KW-1003">Cell membrane</keyword>
<comment type="subunit">
    <text evidence="9">Component of the Sec protein translocase complex. Heterotrimer consisting of SecY, SecE and SecG subunits. The heterotrimers can form oligomers, although 1 heterotrimer is thought to be able to translocate proteins. Interacts with the ribosome. Interacts with SecDF, and other proteins may be involved. Interacts with SecA.</text>
</comment>
<dbReference type="PROSITE" id="PS01067">
    <property type="entry name" value="SECE_SEC61G"/>
    <property type="match status" value="1"/>
</dbReference>
<evidence type="ECO:0000256" key="6">
    <source>
        <dbReference type="ARBA" id="ARBA00022989"/>
    </source>
</evidence>
<dbReference type="GO" id="GO:0009306">
    <property type="term" value="P:protein secretion"/>
    <property type="evidence" value="ECO:0007669"/>
    <property type="project" value="UniProtKB-UniRule"/>
</dbReference>
<comment type="similarity">
    <text evidence="9">Belongs to the SecE/SEC61-gamma family.</text>
</comment>
<feature type="transmembrane region" description="Helical" evidence="9">
    <location>
        <begin position="17"/>
        <end position="34"/>
    </location>
</feature>
<keyword evidence="4 9" id="KW-0812">Transmembrane</keyword>